<protein>
    <submittedName>
        <fullName evidence="1 2">Uncharacterized protein</fullName>
    </submittedName>
</protein>
<dbReference type="AlphaFoldDB" id="T1FD61"/>
<dbReference type="EMBL" id="KB097456">
    <property type="protein sequence ID" value="ESN97004.1"/>
    <property type="molecule type" value="Genomic_DNA"/>
</dbReference>
<name>T1FD61_HELRO</name>
<keyword evidence="3" id="KW-1185">Reference proteome</keyword>
<proteinExistence type="predicted"/>
<dbReference type="KEGG" id="hro:HELRODRAFT_178437"/>
<dbReference type="CTD" id="20206760"/>
<dbReference type="Proteomes" id="UP000015101">
    <property type="component" value="Unassembled WGS sequence"/>
</dbReference>
<sequence>MACKQNLTINEVLCYLSNNYEFLNNDIFINNASDFYSSEEISAALKLIKHDVNLLKIDVNFDTPRGPKKKDKRDKLRKTIRYLGLVREKKLSTELPTYVSSNLRVPNNDSILKFNFNEIKSNICNMLHNQQLYLCSMLNAAPRVHKSELNNTNNTQFQL</sequence>
<reference evidence="3" key="1">
    <citation type="submission" date="2012-12" db="EMBL/GenBank/DDBJ databases">
        <authorList>
            <person name="Hellsten U."/>
            <person name="Grimwood J."/>
            <person name="Chapman J.A."/>
            <person name="Shapiro H."/>
            <person name="Aerts A."/>
            <person name="Otillar R.P."/>
            <person name="Terry A.Y."/>
            <person name="Boore J.L."/>
            <person name="Simakov O."/>
            <person name="Marletaz F."/>
            <person name="Cho S.-J."/>
            <person name="Edsinger-Gonzales E."/>
            <person name="Havlak P."/>
            <person name="Kuo D.-H."/>
            <person name="Larsson T."/>
            <person name="Lv J."/>
            <person name="Arendt D."/>
            <person name="Savage R."/>
            <person name="Osoegawa K."/>
            <person name="de Jong P."/>
            <person name="Lindberg D.R."/>
            <person name="Seaver E.C."/>
            <person name="Weisblat D.A."/>
            <person name="Putnam N.H."/>
            <person name="Grigoriev I.V."/>
            <person name="Rokhsar D.S."/>
        </authorList>
    </citation>
    <scope>NUCLEOTIDE SEQUENCE</scope>
</reference>
<dbReference type="EMBL" id="AMQM01006442">
    <property type="status" value="NOT_ANNOTATED_CDS"/>
    <property type="molecule type" value="Genomic_DNA"/>
</dbReference>
<dbReference type="EnsemblMetazoa" id="HelroT178437">
    <property type="protein sequence ID" value="HelroP178437"/>
    <property type="gene ID" value="HelroG178437"/>
</dbReference>
<dbReference type="RefSeq" id="XP_009024794.1">
    <property type="nucleotide sequence ID" value="XM_009026546.1"/>
</dbReference>
<dbReference type="GeneID" id="20206760"/>
<dbReference type="HOGENOM" id="CLU_1662703_0_0_1"/>
<reference evidence="2" key="3">
    <citation type="submission" date="2015-06" db="UniProtKB">
        <authorList>
            <consortium name="EnsemblMetazoa"/>
        </authorList>
    </citation>
    <scope>IDENTIFICATION</scope>
</reference>
<evidence type="ECO:0000313" key="3">
    <source>
        <dbReference type="Proteomes" id="UP000015101"/>
    </source>
</evidence>
<dbReference type="InParanoid" id="T1FD61"/>
<evidence type="ECO:0000313" key="2">
    <source>
        <dbReference type="EnsemblMetazoa" id="HelroP178437"/>
    </source>
</evidence>
<reference evidence="1 3" key="2">
    <citation type="journal article" date="2013" name="Nature">
        <title>Insights into bilaterian evolution from three spiralian genomes.</title>
        <authorList>
            <person name="Simakov O."/>
            <person name="Marletaz F."/>
            <person name="Cho S.J."/>
            <person name="Edsinger-Gonzales E."/>
            <person name="Havlak P."/>
            <person name="Hellsten U."/>
            <person name="Kuo D.H."/>
            <person name="Larsson T."/>
            <person name="Lv J."/>
            <person name="Arendt D."/>
            <person name="Savage R."/>
            <person name="Osoegawa K."/>
            <person name="de Jong P."/>
            <person name="Grimwood J."/>
            <person name="Chapman J.A."/>
            <person name="Shapiro H."/>
            <person name="Aerts A."/>
            <person name="Otillar R.P."/>
            <person name="Terry A.Y."/>
            <person name="Boore J.L."/>
            <person name="Grigoriev I.V."/>
            <person name="Lindberg D.R."/>
            <person name="Seaver E.C."/>
            <person name="Weisblat D.A."/>
            <person name="Putnam N.H."/>
            <person name="Rokhsar D.S."/>
        </authorList>
    </citation>
    <scope>NUCLEOTIDE SEQUENCE</scope>
</reference>
<gene>
    <name evidence="2" type="primary">20206760</name>
    <name evidence="1" type="ORF">HELRODRAFT_178437</name>
</gene>
<accession>T1FD61</accession>
<evidence type="ECO:0000313" key="1">
    <source>
        <dbReference type="EMBL" id="ESN97004.1"/>
    </source>
</evidence>
<organism evidence="2 3">
    <name type="scientific">Helobdella robusta</name>
    <name type="common">Californian leech</name>
    <dbReference type="NCBI Taxonomy" id="6412"/>
    <lineage>
        <taxon>Eukaryota</taxon>
        <taxon>Metazoa</taxon>
        <taxon>Spiralia</taxon>
        <taxon>Lophotrochozoa</taxon>
        <taxon>Annelida</taxon>
        <taxon>Clitellata</taxon>
        <taxon>Hirudinea</taxon>
        <taxon>Rhynchobdellida</taxon>
        <taxon>Glossiphoniidae</taxon>
        <taxon>Helobdella</taxon>
    </lineage>
</organism>